<sequence length="203" mass="22273">MGAPVIDISIVKGKTFEFMYRYAEHELVYLPIAAMPNTAPVRLTITNHGIPDGWPVRIEGVRQPVELNSADDAYYIATSINADTIELNTVRADQWRAFTAGGLVILNRPFDLTSCAARMQIRDRVDGKMLLSFSSDPFATPVPDGSITVDVELAALIVRLNASKTTDIEWTRAVYDLELTTPDGGVYPVTAVSKVTVGEEVTR</sequence>
<gene>
    <name evidence="1" type="ORF">PMA4326_009710</name>
</gene>
<dbReference type="RefSeq" id="WP_007249781.1">
    <property type="nucleotide sequence ID" value="NZ_CP047260.1"/>
</dbReference>
<dbReference type="EMBL" id="CP047260">
    <property type="protein sequence ID" value="QHE96874.1"/>
    <property type="molecule type" value="Genomic_DNA"/>
</dbReference>
<name>A0A8T8C0F0_PSEYM</name>
<dbReference type="AlphaFoldDB" id="A0A8T8C0F0"/>
<evidence type="ECO:0000313" key="2">
    <source>
        <dbReference type="Proteomes" id="UP000003811"/>
    </source>
</evidence>
<organism evidence="1 2">
    <name type="scientific">Pseudomonas syringae pv. maculicola str. ES4326</name>
    <dbReference type="NCBI Taxonomy" id="629265"/>
    <lineage>
        <taxon>Bacteria</taxon>
        <taxon>Pseudomonadati</taxon>
        <taxon>Pseudomonadota</taxon>
        <taxon>Gammaproteobacteria</taxon>
        <taxon>Pseudomonadales</taxon>
        <taxon>Pseudomonadaceae</taxon>
        <taxon>Pseudomonas</taxon>
    </lineage>
</organism>
<evidence type="ECO:0000313" key="1">
    <source>
        <dbReference type="EMBL" id="QHE96874.1"/>
    </source>
</evidence>
<dbReference type="Gene3D" id="2.40.30.20">
    <property type="match status" value="1"/>
</dbReference>
<protein>
    <submittedName>
        <fullName evidence="1">Uncharacterized protein</fullName>
    </submittedName>
</protein>
<dbReference type="Proteomes" id="UP000003811">
    <property type="component" value="Chromosome"/>
</dbReference>
<dbReference type="InterPro" id="IPR023366">
    <property type="entry name" value="ATP_synth_asu-like_sf"/>
</dbReference>
<reference evidence="1 2" key="1">
    <citation type="journal article" date="2011" name="PLoS Pathog.">
        <title>Dynamic evolution of pathogenicity revealed by sequencing and comparative genomics of 19 Pseudomonas syringae isolates.</title>
        <authorList>
            <person name="Baltrus D.A."/>
            <person name="Nishimura M.T."/>
            <person name="Romanchuk A."/>
            <person name="Chang J.H."/>
            <person name="Mukhtar M.S."/>
            <person name="Cherkis K."/>
            <person name="Roach J."/>
            <person name="Grant S.R."/>
            <person name="Jones C.D."/>
            <person name="Dangl J.L."/>
        </authorList>
    </citation>
    <scope>NUCLEOTIDE SEQUENCE [LARGE SCALE GENOMIC DNA]</scope>
    <source>
        <strain evidence="1 2">ES4326</strain>
    </source>
</reference>
<accession>A0A8T8C0F0</accession>
<proteinExistence type="predicted"/>